<protein>
    <submittedName>
        <fullName evidence="1">Uncharacterized protein</fullName>
    </submittedName>
</protein>
<organism evidence="1 2">
    <name type="scientific">Phytophthora nicotianae (strain INRA-310)</name>
    <name type="common">Phytophthora parasitica</name>
    <dbReference type="NCBI Taxonomy" id="761204"/>
    <lineage>
        <taxon>Eukaryota</taxon>
        <taxon>Sar</taxon>
        <taxon>Stramenopiles</taxon>
        <taxon>Oomycota</taxon>
        <taxon>Peronosporomycetes</taxon>
        <taxon>Peronosporales</taxon>
        <taxon>Peronosporaceae</taxon>
        <taxon>Phytophthora</taxon>
    </lineage>
</organism>
<reference evidence="1 2" key="2">
    <citation type="submission" date="2013-11" db="EMBL/GenBank/DDBJ databases">
        <title>The Genome Sequence of Phytophthora parasitica INRA-310.</title>
        <authorList>
            <consortium name="The Broad Institute Genomics Platform"/>
            <person name="Russ C."/>
            <person name="Tyler B."/>
            <person name="Panabieres F."/>
            <person name="Shan W."/>
            <person name="Tripathy S."/>
            <person name="Grunwald N."/>
            <person name="Machado M."/>
            <person name="Johnson C.S."/>
            <person name="Arredondo F."/>
            <person name="Hong C."/>
            <person name="Coffey M."/>
            <person name="Young S.K."/>
            <person name="Zeng Q."/>
            <person name="Gargeya S."/>
            <person name="Fitzgerald M."/>
            <person name="Abouelleil A."/>
            <person name="Alvarado L."/>
            <person name="Chapman S.B."/>
            <person name="Gainer-Dewar J."/>
            <person name="Goldberg J."/>
            <person name="Griggs A."/>
            <person name="Gujja S."/>
            <person name="Hansen M."/>
            <person name="Howarth C."/>
            <person name="Imamovic A."/>
            <person name="Ireland A."/>
            <person name="Larimer J."/>
            <person name="McCowan C."/>
            <person name="Murphy C."/>
            <person name="Pearson M."/>
            <person name="Poon T.W."/>
            <person name="Priest M."/>
            <person name="Roberts A."/>
            <person name="Saif S."/>
            <person name="Shea T."/>
            <person name="Sykes S."/>
            <person name="Wortman J."/>
            <person name="Nusbaum C."/>
            <person name="Birren B."/>
        </authorList>
    </citation>
    <scope>NUCLEOTIDE SEQUENCE [LARGE SCALE GENOMIC DNA]</scope>
    <source>
        <strain evidence="1 2">INRA-310</strain>
    </source>
</reference>
<reference evidence="2" key="1">
    <citation type="submission" date="2011-12" db="EMBL/GenBank/DDBJ databases">
        <authorList>
            <consortium name="The Broad Institute Genome Sequencing Platform"/>
            <person name="Russ C."/>
            <person name="Tyler B."/>
            <person name="Panabieres F."/>
            <person name="Shan W."/>
            <person name="Tripathy S."/>
            <person name="Grunwald N."/>
            <person name="Machado M."/>
            <person name="Young S.K."/>
            <person name="Zeng Q."/>
            <person name="Gargeya S."/>
            <person name="Fitzgerald M."/>
            <person name="Haas B."/>
            <person name="Abouelleil A."/>
            <person name="Alvarado L."/>
            <person name="Arachchi H.M."/>
            <person name="Berlin A."/>
            <person name="Chapman S.B."/>
            <person name="Gearin G."/>
            <person name="Goldberg J."/>
            <person name="Griggs A."/>
            <person name="Gujja S."/>
            <person name="Hansen M."/>
            <person name="Heiman D."/>
            <person name="Howarth C."/>
            <person name="Larimer J."/>
            <person name="Lui A."/>
            <person name="MacDonald P.J.P."/>
            <person name="McCowen C."/>
            <person name="Montmayeur A."/>
            <person name="Murphy C."/>
            <person name="Neiman D."/>
            <person name="Pearson M."/>
            <person name="Priest M."/>
            <person name="Roberts A."/>
            <person name="Saif S."/>
            <person name="Shea T."/>
            <person name="Sisk P."/>
            <person name="Stolte C."/>
            <person name="Sykes S."/>
            <person name="Wortman J."/>
            <person name="Nusbaum C."/>
            <person name="Birren B."/>
        </authorList>
    </citation>
    <scope>NUCLEOTIDE SEQUENCE [LARGE SCALE GENOMIC DNA]</scope>
    <source>
        <strain evidence="2">INRA-310</strain>
    </source>
</reference>
<dbReference type="EMBL" id="KI669561">
    <property type="protein sequence ID" value="ETN24686.1"/>
    <property type="molecule type" value="Genomic_DNA"/>
</dbReference>
<dbReference type="Proteomes" id="UP000018817">
    <property type="component" value="Unassembled WGS sequence"/>
</dbReference>
<evidence type="ECO:0000313" key="1">
    <source>
        <dbReference type="EMBL" id="ETN24686.1"/>
    </source>
</evidence>
<dbReference type="RefSeq" id="XP_008891257.1">
    <property type="nucleotide sequence ID" value="XM_008893009.1"/>
</dbReference>
<dbReference type="VEuPathDB" id="FungiDB:PPTG_20810"/>
<dbReference type="GeneID" id="20189409"/>
<evidence type="ECO:0000313" key="2">
    <source>
        <dbReference type="Proteomes" id="UP000018817"/>
    </source>
</evidence>
<dbReference type="AlphaFoldDB" id="W2RHI4"/>
<sequence>MDDTSLHVYPGYFGAEAEADARRTFRFHRGEVVMFCGNLAHAGAWFRHRNVRLHCFIKRASLVLTGVRVQPVGSSVHTVKNAMLFGTL</sequence>
<proteinExistence type="predicted"/>
<accession>W2RHI4</accession>
<gene>
    <name evidence="1" type="ORF">PPTG_20810</name>
</gene>
<name>W2RHI4_PHYN3</name>